<dbReference type="OrthoDB" id="1630256at2"/>
<dbReference type="Proteomes" id="UP000027665">
    <property type="component" value="Unassembled WGS sequence"/>
</dbReference>
<keyword evidence="2" id="KW-1185">Reference proteome</keyword>
<dbReference type="EMBL" id="JMKI01000004">
    <property type="protein sequence ID" value="KEJ93331.1"/>
    <property type="molecule type" value="Genomic_DNA"/>
</dbReference>
<evidence type="ECO:0008006" key="3">
    <source>
        <dbReference type="Google" id="ProtNLM"/>
    </source>
</evidence>
<protein>
    <recommendedName>
        <fullName evidence="3">Phage capsid protein</fullName>
    </recommendedName>
</protein>
<dbReference type="AlphaFoldDB" id="A0A073IV30"/>
<dbReference type="STRING" id="2754.EH55_08485"/>
<dbReference type="InterPro" id="IPR048813">
    <property type="entry name" value="GP7-like"/>
</dbReference>
<dbReference type="Pfam" id="PF20911">
    <property type="entry name" value="GP7"/>
    <property type="match status" value="1"/>
</dbReference>
<evidence type="ECO:0000313" key="2">
    <source>
        <dbReference type="Proteomes" id="UP000027665"/>
    </source>
</evidence>
<reference evidence="1 2" key="1">
    <citation type="submission" date="2014-04" db="EMBL/GenBank/DDBJ databases">
        <title>Draft Genome Sequence of Synergistes jonesii.</title>
        <authorList>
            <person name="Coil D.A."/>
            <person name="Eisen J.A."/>
            <person name="Holland-Moritz H.E."/>
        </authorList>
    </citation>
    <scope>NUCLEOTIDE SEQUENCE [LARGE SCALE GENOMIC DNA]</scope>
    <source>
        <strain evidence="1 2">78-1</strain>
    </source>
</reference>
<sequence>MAILGGNNPTLMDVARRTDGNGKIAKIVEMLSEQNAILDDMVFEQCNSGHTHKTTVRTGLPEATWRKLYEGVPSSKSETEQIQDSCGMLETYSEIDKALADMAPDKAAFLLSESSSFLERMNIEMADTLIYGNEKKDTAKFTGLAARYCTLSTDEKKIGFNVVDGGGSGTDNTSIYILNWGTQTMHGLYPRGSKAGISVDFRGQQTVRDASNKKYEAYVTHYKWDMGFCVRDWRYGVRIANIDVSDLAGSGSSGYAGADLINLLITAFGKFPKADMGRRVIYCNRTVMTALNLQAANRSTLALKVDEVGGKPVTSFWGVPIRQVDTIKNNEAAVA</sequence>
<evidence type="ECO:0000313" key="1">
    <source>
        <dbReference type="EMBL" id="KEJ93331.1"/>
    </source>
</evidence>
<dbReference type="NCBIfam" id="NF045672">
    <property type="entry name" value="MCP_gp7_epsi_15"/>
    <property type="match status" value="1"/>
</dbReference>
<comment type="caution">
    <text evidence="1">The sequence shown here is derived from an EMBL/GenBank/DDBJ whole genome shotgun (WGS) entry which is preliminary data.</text>
</comment>
<organism evidence="1 2">
    <name type="scientific">Synergistes jonesii</name>
    <dbReference type="NCBI Taxonomy" id="2754"/>
    <lineage>
        <taxon>Bacteria</taxon>
        <taxon>Thermotogati</taxon>
        <taxon>Synergistota</taxon>
        <taxon>Synergistia</taxon>
        <taxon>Synergistales</taxon>
        <taxon>Synergistaceae</taxon>
        <taxon>Synergistes</taxon>
    </lineage>
</organism>
<dbReference type="SUPFAM" id="SSF56563">
    <property type="entry name" value="Major capsid protein gp5"/>
    <property type="match status" value="1"/>
</dbReference>
<dbReference type="GeneID" id="90982520"/>
<dbReference type="RefSeq" id="WP_037974176.1">
    <property type="nucleotide sequence ID" value="NZ_JMKI01000004.1"/>
</dbReference>
<dbReference type="eggNOG" id="ENOG502Z83C">
    <property type="taxonomic scope" value="Bacteria"/>
</dbReference>
<proteinExistence type="predicted"/>
<name>A0A073IV30_9BACT</name>
<accession>A0A073IV30</accession>
<gene>
    <name evidence="1" type="ORF">EH55_08485</name>
</gene>